<comment type="catalytic activity">
    <reaction evidence="5">
        <text>a 2'-deoxycytidine in DNA + S-adenosyl-L-methionine = a 5-methyl-2'-deoxycytidine in DNA + S-adenosyl-L-homocysteine + H(+)</text>
        <dbReference type="Rhea" id="RHEA:13681"/>
        <dbReference type="Rhea" id="RHEA-COMP:11369"/>
        <dbReference type="Rhea" id="RHEA-COMP:11370"/>
        <dbReference type="ChEBI" id="CHEBI:15378"/>
        <dbReference type="ChEBI" id="CHEBI:57856"/>
        <dbReference type="ChEBI" id="CHEBI:59789"/>
        <dbReference type="ChEBI" id="CHEBI:85452"/>
        <dbReference type="ChEBI" id="CHEBI:85454"/>
        <dbReference type="EC" id="2.1.1.37"/>
    </reaction>
</comment>
<dbReference type="InterPro" id="IPR018117">
    <property type="entry name" value="C5_DNA_meth_AS"/>
</dbReference>
<evidence type="ECO:0000256" key="1">
    <source>
        <dbReference type="ARBA" id="ARBA00022603"/>
    </source>
</evidence>
<keyword evidence="4" id="KW-0680">Restriction system</keyword>
<evidence type="ECO:0000256" key="2">
    <source>
        <dbReference type="ARBA" id="ARBA00022679"/>
    </source>
</evidence>
<gene>
    <name evidence="6" type="ORF">QM481_08845</name>
</gene>
<keyword evidence="1 6" id="KW-0489">Methyltransferase</keyword>
<evidence type="ECO:0000256" key="5">
    <source>
        <dbReference type="ARBA" id="ARBA00047422"/>
    </source>
</evidence>
<dbReference type="PROSITE" id="PS00094">
    <property type="entry name" value="C5_MTASE_1"/>
    <property type="match status" value="1"/>
</dbReference>
<dbReference type="Pfam" id="PF00145">
    <property type="entry name" value="DNA_methylase"/>
    <property type="match status" value="1"/>
</dbReference>
<protein>
    <submittedName>
        <fullName evidence="6">DNA cytosine methyltransferase</fullName>
    </submittedName>
</protein>
<evidence type="ECO:0000313" key="6">
    <source>
        <dbReference type="EMBL" id="MDI9874633.1"/>
    </source>
</evidence>
<dbReference type="Proteomes" id="UP001225761">
    <property type="component" value="Unassembled WGS sequence"/>
</dbReference>
<keyword evidence="2" id="KW-0808">Transferase</keyword>
<dbReference type="SUPFAM" id="SSF53335">
    <property type="entry name" value="S-adenosyl-L-methionine-dependent methyltransferases"/>
    <property type="match status" value="1"/>
</dbReference>
<comment type="caution">
    <text evidence="6">The sequence shown here is derived from an EMBL/GenBank/DDBJ whole genome shotgun (WGS) entry which is preliminary data.</text>
</comment>
<accession>A0ABT6Z0P8</accession>
<dbReference type="RefSeq" id="WP_283381468.1">
    <property type="nucleotide sequence ID" value="NZ_JASHIE010000005.1"/>
</dbReference>
<proteinExistence type="predicted"/>
<evidence type="ECO:0000256" key="3">
    <source>
        <dbReference type="ARBA" id="ARBA00022691"/>
    </source>
</evidence>
<keyword evidence="3" id="KW-0949">S-adenosyl-L-methionine</keyword>
<dbReference type="Gene3D" id="3.40.50.150">
    <property type="entry name" value="Vaccinia Virus protein VP39"/>
    <property type="match status" value="1"/>
</dbReference>
<dbReference type="InterPro" id="IPR029063">
    <property type="entry name" value="SAM-dependent_MTases_sf"/>
</dbReference>
<name>A0ABT6Z0P8_9BACT</name>
<evidence type="ECO:0000256" key="4">
    <source>
        <dbReference type="ARBA" id="ARBA00022747"/>
    </source>
</evidence>
<keyword evidence="7" id="KW-1185">Reference proteome</keyword>
<sequence length="264" mass="29759">MGAKSHLVLSTFTGIDILGKGFREEGFIVVSAGDIMFGQDIREFKSIPNKFEGVIGGSPCQDFSKARRVKPTGYGLEMLLEFTRVVEESQPLWFLLENVPQVPDIHISGYKIQRFSLSPTDIGFEQNRPRHFQFGSKEGFVLDIVKKPFNGEKKPCITATEGNKKDRRTFEDFLKLQGLNHSFTLEGFTIAHKYRLIGNSVHLGVAKFIASSIRESTEPSNARRITDVNICKCGCGQIVKGKAKHFNATCRKRMQKKRELTRVV</sequence>
<reference evidence="6 7" key="1">
    <citation type="submission" date="2023-05" db="EMBL/GenBank/DDBJ databases">
        <title>Novel species of genus Flectobacillus isolated from stream in China.</title>
        <authorList>
            <person name="Lu H."/>
        </authorList>
    </citation>
    <scope>NUCLEOTIDE SEQUENCE [LARGE SCALE GENOMIC DNA]</scope>
    <source>
        <strain evidence="6 7">LFS242W</strain>
    </source>
</reference>
<dbReference type="GO" id="GO:0032259">
    <property type="term" value="P:methylation"/>
    <property type="evidence" value="ECO:0007669"/>
    <property type="project" value="UniProtKB-KW"/>
</dbReference>
<dbReference type="EMBL" id="JASHIE010000005">
    <property type="protein sequence ID" value="MDI9874633.1"/>
    <property type="molecule type" value="Genomic_DNA"/>
</dbReference>
<dbReference type="GO" id="GO:0008168">
    <property type="term" value="F:methyltransferase activity"/>
    <property type="evidence" value="ECO:0007669"/>
    <property type="project" value="UniProtKB-KW"/>
</dbReference>
<organism evidence="6 7">
    <name type="scientific">Flectobacillus rivi</name>
    <dbReference type="NCBI Taxonomy" id="2984209"/>
    <lineage>
        <taxon>Bacteria</taxon>
        <taxon>Pseudomonadati</taxon>
        <taxon>Bacteroidota</taxon>
        <taxon>Cytophagia</taxon>
        <taxon>Cytophagales</taxon>
        <taxon>Flectobacillaceae</taxon>
        <taxon>Flectobacillus</taxon>
    </lineage>
</organism>
<evidence type="ECO:0000313" key="7">
    <source>
        <dbReference type="Proteomes" id="UP001225761"/>
    </source>
</evidence>
<dbReference type="InterPro" id="IPR001525">
    <property type="entry name" value="C5_MeTfrase"/>
</dbReference>